<dbReference type="GO" id="GO:0000160">
    <property type="term" value="P:phosphorelay signal transduction system"/>
    <property type="evidence" value="ECO:0007669"/>
    <property type="project" value="InterPro"/>
</dbReference>
<keyword evidence="4" id="KW-1185">Reference proteome</keyword>
<evidence type="ECO:0000313" key="4">
    <source>
        <dbReference type="Proteomes" id="UP000249375"/>
    </source>
</evidence>
<dbReference type="InterPro" id="IPR011006">
    <property type="entry name" value="CheY-like_superfamily"/>
</dbReference>
<accession>A0A5P8E9F5</accession>
<dbReference type="EMBL" id="CP033459">
    <property type="protein sequence ID" value="QFQ13572.1"/>
    <property type="molecule type" value="Genomic_DNA"/>
</dbReference>
<gene>
    <name evidence="3" type="ORF">C7Y71_011465</name>
</gene>
<dbReference type="Gene3D" id="3.40.50.2300">
    <property type="match status" value="1"/>
</dbReference>
<evidence type="ECO:0000313" key="3">
    <source>
        <dbReference type="EMBL" id="QFQ13572.1"/>
    </source>
</evidence>
<dbReference type="OrthoDB" id="1419680at2"/>
<organism evidence="3 4">
    <name type="scientific">Pseudoprevotella muciniphila</name>
    <dbReference type="NCBI Taxonomy" id="2133944"/>
    <lineage>
        <taxon>Bacteria</taxon>
        <taxon>Pseudomonadati</taxon>
        <taxon>Bacteroidota</taxon>
        <taxon>Bacteroidia</taxon>
        <taxon>Bacteroidales</taxon>
        <taxon>Prevotellaceae</taxon>
        <taxon>Pseudoprevotella</taxon>
    </lineage>
</organism>
<evidence type="ECO:0000259" key="2">
    <source>
        <dbReference type="Pfam" id="PF22563"/>
    </source>
</evidence>
<dbReference type="InterPro" id="IPR001789">
    <property type="entry name" value="Sig_transdc_resp-reg_receiver"/>
</dbReference>
<proteinExistence type="predicted"/>
<dbReference type="RefSeq" id="WP_111899077.1">
    <property type="nucleotide sequence ID" value="NZ_CP033459.1"/>
</dbReference>
<protein>
    <submittedName>
        <fullName evidence="3">Response regulator</fullName>
    </submittedName>
</protein>
<dbReference type="Pfam" id="PF00072">
    <property type="entry name" value="Response_reg"/>
    <property type="match status" value="1"/>
</dbReference>
<dbReference type="KEGG" id="alq:C7Y71_011465"/>
<reference evidence="3 4" key="1">
    <citation type="submission" date="2018-11" db="EMBL/GenBank/DDBJ databases">
        <authorList>
            <person name="Na S.W."/>
            <person name="Baik M."/>
        </authorList>
    </citation>
    <scope>NUCLEOTIDE SEQUENCE [LARGE SCALE GENOMIC DNA]</scope>
    <source>
        <strain evidence="3 4">E39</strain>
    </source>
</reference>
<dbReference type="CDD" id="cd00156">
    <property type="entry name" value="REC"/>
    <property type="match status" value="1"/>
</dbReference>
<evidence type="ECO:0000259" key="1">
    <source>
        <dbReference type="Pfam" id="PF00072"/>
    </source>
</evidence>
<dbReference type="SUPFAM" id="SSF52172">
    <property type="entry name" value="CheY-like"/>
    <property type="match status" value="1"/>
</dbReference>
<feature type="domain" description="Inactive Receiver" evidence="2">
    <location>
        <begin position="169"/>
        <end position="280"/>
    </location>
</feature>
<dbReference type="InterPro" id="IPR054592">
    <property type="entry name" value="iREC"/>
</dbReference>
<dbReference type="AlphaFoldDB" id="A0A5P8E9F5"/>
<sequence>MIYLIDDKESRQRDYGWDEKMFQEYSEFLIHIRDVHELKERYKNIFNNDNVLLIHESFPLDNWERDFHTLLNENKLPIAFFSGSKNARFVEDNICMLPPNVLYANLATFVKTNCKTFQSFRTLAFGENDIIEEEIRQRVKSCKIQNTKDDFGSDFSSNKKMFFAIAQDNIDEVPFLNDSQLTKNWDFFSEEKLQKQISDIELDSFVRHFLSNVFYDVIYIPLYFGNVWSDYLGLRLALHIRLTKTINQRTPIFIYGVSSIDELINNECFDVLKLSGVRLIQSDNKSLVGSLSDSLTTLSIGREINKIYLPIPTNIGDNHSVVNKWSIYRWSKTLGDWDKDIKKNNEDIYTSLYFKYLTILYPESEISYMKDDYLRLKKTEQMDINVVLVDDEADKGWYELICHILSDVNGIVPDYIGDELNGLSQEQIISLVMDKIKNDNDINIVILDLRLNPIDFDESVKNMTGYKLLKEIKNHNRGIQVLMFSATNKIWNLQELQKAEADGFIIKEAPENSIDSSFTKDVISQFVDNLSRCSCNIYRKALWEKFQNEKKQLEMLRRRKKINMEYERAVRTLLTMTEDALFSQNLKYPFATAFMNLFRIIEATANEWIETEPVVEKDEKGYFVRSFFKTRKSDSILLKFNSKQFEEPYRNNILEFDKENPKLPYFQKICNTLYIVGCYNSDAFEIVVKRNSFTHPNLIENSEIEQFTQKDVLSIAKLVDQLIMNQ</sequence>
<dbReference type="Proteomes" id="UP000249375">
    <property type="component" value="Chromosome"/>
</dbReference>
<feature type="domain" description="Response regulatory" evidence="1">
    <location>
        <begin position="441"/>
        <end position="514"/>
    </location>
</feature>
<dbReference type="Pfam" id="PF22563">
    <property type="entry name" value="iREC"/>
    <property type="match status" value="1"/>
</dbReference>
<name>A0A5P8E9F5_9BACT</name>